<protein>
    <submittedName>
        <fullName evidence="1">Uncharacterized protein</fullName>
    </submittedName>
</protein>
<organism evidence="1 2">
    <name type="scientific">Parvibacter caecicola</name>
    <dbReference type="NCBI Taxonomy" id="747645"/>
    <lineage>
        <taxon>Bacteria</taxon>
        <taxon>Bacillati</taxon>
        <taxon>Actinomycetota</taxon>
        <taxon>Coriobacteriia</taxon>
        <taxon>Coriobacteriales</taxon>
        <taxon>Coriobacteriaceae</taxon>
        <taxon>Parvibacter</taxon>
    </lineage>
</organism>
<reference evidence="1 2" key="1">
    <citation type="submission" date="2020-08" db="EMBL/GenBank/DDBJ databases">
        <title>Sequencing the genomes of 1000 actinobacteria strains.</title>
        <authorList>
            <person name="Klenk H.-P."/>
        </authorList>
    </citation>
    <scope>NUCLEOTIDE SEQUENCE [LARGE SCALE GENOMIC DNA]</scope>
    <source>
        <strain evidence="1 2">DSM 22242</strain>
    </source>
</reference>
<sequence length="78" mass="8779">MSGNYPDDYNPFLPGGPDCPAPMQECDRCARWEPCPCGCGWGWCGEREDMTAPDRGEVCEEAELTWPERGRRSRCSCT</sequence>
<dbReference type="Proteomes" id="UP000530850">
    <property type="component" value="Unassembled WGS sequence"/>
</dbReference>
<name>A0A7W5D347_9ACTN</name>
<dbReference type="AlphaFoldDB" id="A0A7W5D347"/>
<dbReference type="EMBL" id="JACHYA010000005">
    <property type="protein sequence ID" value="MBB3171777.1"/>
    <property type="molecule type" value="Genomic_DNA"/>
</dbReference>
<dbReference type="RefSeq" id="WP_161555316.1">
    <property type="nucleotide sequence ID" value="NZ_JACHYA010000005.1"/>
</dbReference>
<evidence type="ECO:0000313" key="2">
    <source>
        <dbReference type="Proteomes" id="UP000530850"/>
    </source>
</evidence>
<comment type="caution">
    <text evidence="1">The sequence shown here is derived from an EMBL/GenBank/DDBJ whole genome shotgun (WGS) entry which is preliminary data.</text>
</comment>
<accession>A0A7W5D347</accession>
<dbReference type="GeneID" id="93357720"/>
<evidence type="ECO:0000313" key="1">
    <source>
        <dbReference type="EMBL" id="MBB3171777.1"/>
    </source>
</evidence>
<proteinExistence type="predicted"/>
<gene>
    <name evidence="1" type="ORF">FHR31_001603</name>
</gene>